<evidence type="ECO:0000313" key="2">
    <source>
        <dbReference type="Proteomes" id="UP001732700"/>
    </source>
</evidence>
<evidence type="ECO:0000313" key="1">
    <source>
        <dbReference type="EnsemblPlants" id="AVESA.00010b.r2.2DG0392880.1.CDS"/>
    </source>
</evidence>
<dbReference type="EnsemblPlants" id="AVESA.00010b.r2.2DG0392880.1">
    <property type="protein sequence ID" value="AVESA.00010b.r2.2DG0392880.1.CDS"/>
    <property type="gene ID" value="AVESA.00010b.r2.2DG0392880"/>
</dbReference>
<name>A0ACD5V8D5_AVESA</name>
<organism evidence="1 2">
    <name type="scientific">Avena sativa</name>
    <name type="common">Oat</name>
    <dbReference type="NCBI Taxonomy" id="4498"/>
    <lineage>
        <taxon>Eukaryota</taxon>
        <taxon>Viridiplantae</taxon>
        <taxon>Streptophyta</taxon>
        <taxon>Embryophyta</taxon>
        <taxon>Tracheophyta</taxon>
        <taxon>Spermatophyta</taxon>
        <taxon>Magnoliopsida</taxon>
        <taxon>Liliopsida</taxon>
        <taxon>Poales</taxon>
        <taxon>Poaceae</taxon>
        <taxon>BOP clade</taxon>
        <taxon>Pooideae</taxon>
        <taxon>Poodae</taxon>
        <taxon>Poeae</taxon>
        <taxon>Poeae Chloroplast Group 1 (Aveneae type)</taxon>
        <taxon>Aveninae</taxon>
        <taxon>Avena</taxon>
    </lineage>
</organism>
<accession>A0ACD5V8D5</accession>
<dbReference type="Proteomes" id="UP001732700">
    <property type="component" value="Chromosome 2D"/>
</dbReference>
<proteinExistence type="predicted"/>
<sequence length="313" mass="34288">MITLHKLTVPLSGEGMEQRELNFHLYMHQQTEGTPGANEKGVVFARQPNAFGDIYANDWTMYDGHGSDAKIVARARGVHTGCDMNQDDSWLVCVNIEFIDERFKGSSLKVVGNYKTNKGQWAIVGGTGEFAFAQGVATFKICEQLQGGNIREFRIRCVTLNFPKPIKEGLFGAATSGKGYDIPVAPERLQSVTIRSDHVIHSIAYSYIDVDGDEKTAGQWGGSGGHETKIMFAPSETVKKIVGTTGLYKDPKYQAYHIVTSLSIITNVQTYGPFGKALGDSFSAPAKDTDEIVGFFARAGLWLDAIGVYVRQN</sequence>
<protein>
    <submittedName>
        <fullName evidence="1">Uncharacterized protein</fullName>
    </submittedName>
</protein>
<reference evidence="1" key="2">
    <citation type="submission" date="2025-09" db="UniProtKB">
        <authorList>
            <consortium name="EnsemblPlants"/>
        </authorList>
    </citation>
    <scope>IDENTIFICATION</scope>
</reference>
<keyword evidence="2" id="KW-1185">Reference proteome</keyword>
<reference evidence="1" key="1">
    <citation type="submission" date="2021-05" db="EMBL/GenBank/DDBJ databases">
        <authorList>
            <person name="Scholz U."/>
            <person name="Mascher M."/>
            <person name="Fiebig A."/>
        </authorList>
    </citation>
    <scope>NUCLEOTIDE SEQUENCE [LARGE SCALE GENOMIC DNA]</scope>
</reference>